<feature type="compositionally biased region" description="Basic and acidic residues" evidence="1">
    <location>
        <begin position="1"/>
        <end position="13"/>
    </location>
</feature>
<organism evidence="2">
    <name type="scientific">human gut metagenome</name>
    <dbReference type="NCBI Taxonomy" id="408170"/>
    <lineage>
        <taxon>unclassified sequences</taxon>
        <taxon>metagenomes</taxon>
        <taxon>organismal metagenomes</taxon>
    </lineage>
</organism>
<protein>
    <submittedName>
        <fullName evidence="2">Uncharacterized protein</fullName>
    </submittedName>
</protein>
<evidence type="ECO:0000256" key="1">
    <source>
        <dbReference type="SAM" id="MobiDB-lite"/>
    </source>
</evidence>
<proteinExistence type="predicted"/>
<gene>
    <name evidence="2" type="ORF">Q604_UNBC12107G0002</name>
</gene>
<feature type="non-terminal residue" evidence="2">
    <location>
        <position position="20"/>
    </location>
</feature>
<reference evidence="2" key="1">
    <citation type="submission" date="2013-12" db="EMBL/GenBank/DDBJ databases">
        <title>A Varibaculum cambriense genome reconstructed from a premature infant gut community with otherwise low bacterial novelty that shifts toward anaerobic metabolism during the third week of life.</title>
        <authorList>
            <person name="Brown C.T."/>
            <person name="Sharon I."/>
            <person name="Thomas B.C."/>
            <person name="Castelle C.J."/>
            <person name="Morowitz M.J."/>
            <person name="Banfield J.F."/>
        </authorList>
    </citation>
    <scope>NUCLEOTIDE SEQUENCE</scope>
</reference>
<feature type="region of interest" description="Disordered" evidence="1">
    <location>
        <begin position="1"/>
        <end position="20"/>
    </location>
</feature>
<dbReference type="EMBL" id="AZMM01012107">
    <property type="protein sequence ID" value="ETJ33435.1"/>
    <property type="molecule type" value="Genomic_DNA"/>
</dbReference>
<evidence type="ECO:0000313" key="2">
    <source>
        <dbReference type="EMBL" id="ETJ33435.1"/>
    </source>
</evidence>
<dbReference type="AlphaFoldDB" id="W1XVE0"/>
<name>W1XVE0_9ZZZZ</name>
<comment type="caution">
    <text evidence="2">The sequence shown here is derived from an EMBL/GenBank/DDBJ whole genome shotgun (WGS) entry which is preliminary data.</text>
</comment>
<accession>W1XVE0</accession>
<sequence>MLYDDMGSRDLRKKDLKKFR</sequence>